<evidence type="ECO:0000313" key="2">
    <source>
        <dbReference type="EMBL" id="QGZ95240.1"/>
    </source>
</evidence>
<name>A0A6I6MJB1_9CAUL</name>
<dbReference type="EMBL" id="CP047045">
    <property type="protein sequence ID" value="QGZ95240.1"/>
    <property type="molecule type" value="Genomic_DNA"/>
</dbReference>
<dbReference type="RefSeq" id="WP_158766118.1">
    <property type="nucleotide sequence ID" value="NZ_CP047045.1"/>
</dbReference>
<gene>
    <name evidence="2" type="ORF">DSM104635_02084</name>
</gene>
<organism evidence="2 3">
    <name type="scientific">Terricaulis silvestris</name>
    <dbReference type="NCBI Taxonomy" id="2686094"/>
    <lineage>
        <taxon>Bacteria</taxon>
        <taxon>Pseudomonadati</taxon>
        <taxon>Pseudomonadota</taxon>
        <taxon>Alphaproteobacteria</taxon>
        <taxon>Caulobacterales</taxon>
        <taxon>Caulobacteraceae</taxon>
        <taxon>Terricaulis</taxon>
    </lineage>
</organism>
<accession>A0A6I6MJB1</accession>
<feature type="transmembrane region" description="Helical" evidence="1">
    <location>
        <begin position="6"/>
        <end position="30"/>
    </location>
</feature>
<keyword evidence="3" id="KW-1185">Reference proteome</keyword>
<proteinExistence type="predicted"/>
<reference evidence="3" key="1">
    <citation type="submission" date="2019-12" db="EMBL/GenBank/DDBJ databases">
        <title>Complete genome of Terracaulis silvestris 0127_4.</title>
        <authorList>
            <person name="Vieira S."/>
            <person name="Riedel T."/>
            <person name="Sproer C."/>
            <person name="Pascual J."/>
            <person name="Boedeker C."/>
            <person name="Overmann J."/>
        </authorList>
    </citation>
    <scope>NUCLEOTIDE SEQUENCE [LARGE SCALE GENOMIC DNA]</scope>
    <source>
        <strain evidence="3">0127_4</strain>
    </source>
</reference>
<feature type="transmembrane region" description="Helical" evidence="1">
    <location>
        <begin position="46"/>
        <end position="69"/>
    </location>
</feature>
<keyword evidence="1" id="KW-0472">Membrane</keyword>
<dbReference type="KEGG" id="tsv:DSM104635_02084"/>
<dbReference type="Proteomes" id="UP000431269">
    <property type="component" value="Chromosome"/>
</dbReference>
<keyword evidence="1" id="KW-0812">Transmembrane</keyword>
<feature type="transmembrane region" description="Helical" evidence="1">
    <location>
        <begin position="75"/>
        <end position="95"/>
    </location>
</feature>
<evidence type="ECO:0000313" key="3">
    <source>
        <dbReference type="Proteomes" id="UP000431269"/>
    </source>
</evidence>
<evidence type="ECO:0000256" key="1">
    <source>
        <dbReference type="SAM" id="Phobius"/>
    </source>
</evidence>
<dbReference type="AlphaFoldDB" id="A0A6I6MJB1"/>
<protein>
    <submittedName>
        <fullName evidence="2">Uncharacterized protein</fullName>
    </submittedName>
</protein>
<sequence length="126" mass="13589">MNVIDGWSLLAQIALWVVIAIALAVAFTYFSRPRTRALYPGGNRRYLAALTVQAAGFMIPIPVVIILLIGRLPAGIDVMIAVAVGIGVIFLLRALPATGPLLKDLHRARVEAVMERLGPRPPESKP</sequence>
<keyword evidence="1" id="KW-1133">Transmembrane helix</keyword>